<dbReference type="AlphaFoldDB" id="W5LZV5"/>
<dbReference type="Bgee" id="ENSLOCG00000001436">
    <property type="expression patterns" value="Expressed in ovary and 12 other cell types or tissues"/>
</dbReference>
<dbReference type="eggNOG" id="ENOG502QQPV">
    <property type="taxonomic scope" value="Eukaryota"/>
</dbReference>
<dbReference type="FunCoup" id="W5LZV5">
    <property type="interactions" value="649"/>
</dbReference>
<dbReference type="Pfam" id="PF14868">
    <property type="entry name" value="DUF4487"/>
    <property type="match status" value="1"/>
</dbReference>
<organism evidence="1 2">
    <name type="scientific">Lepisosteus oculatus</name>
    <name type="common">Spotted gar</name>
    <dbReference type="NCBI Taxonomy" id="7918"/>
    <lineage>
        <taxon>Eukaryota</taxon>
        <taxon>Metazoa</taxon>
        <taxon>Chordata</taxon>
        <taxon>Craniata</taxon>
        <taxon>Vertebrata</taxon>
        <taxon>Euteleostomi</taxon>
        <taxon>Actinopterygii</taxon>
        <taxon>Neopterygii</taxon>
        <taxon>Holostei</taxon>
        <taxon>Semionotiformes</taxon>
        <taxon>Lepisosteidae</taxon>
        <taxon>Lepisosteus</taxon>
    </lineage>
</organism>
<proteinExistence type="predicted"/>
<dbReference type="EMBL" id="AHAT01034679">
    <property type="status" value="NOT_ANNOTATED_CDS"/>
    <property type="molecule type" value="Genomic_DNA"/>
</dbReference>
<dbReference type="OrthoDB" id="6088000at2759"/>
<dbReference type="GeneTree" id="ENSGT00390000004791"/>
<dbReference type="InterPro" id="IPR016024">
    <property type="entry name" value="ARM-type_fold"/>
</dbReference>
<dbReference type="KEGG" id="loc:102691023"/>
<dbReference type="PANTHER" id="PTHR16071:SF2">
    <property type="entry name" value="FIGNL1-INTERACTING REGULATOR OF RECOMBINATION AND MITOSIS"/>
    <property type="match status" value="1"/>
</dbReference>
<dbReference type="PANTHER" id="PTHR16071">
    <property type="entry name" value="CHROMOSOME 1 OPEN READING FRAME 112"/>
    <property type="match status" value="1"/>
</dbReference>
<reference evidence="1" key="3">
    <citation type="submission" date="2025-09" db="UniProtKB">
        <authorList>
            <consortium name="Ensembl"/>
        </authorList>
    </citation>
    <scope>IDENTIFICATION</scope>
</reference>
<dbReference type="InterPro" id="IPR027902">
    <property type="entry name" value="DUF4487"/>
</dbReference>
<protein>
    <submittedName>
        <fullName evidence="1">Fignl1 interacting regulator of recombination and mitosis</fullName>
    </submittedName>
</protein>
<dbReference type="CTD" id="55732"/>
<dbReference type="HOGENOM" id="CLU_335441_0_0_1"/>
<keyword evidence="2" id="KW-1185">Reference proteome</keyword>
<dbReference type="Ensembl" id="ENSLOCT00000001667.1">
    <property type="protein sequence ID" value="ENSLOCP00000001662.1"/>
    <property type="gene ID" value="ENSLOCG00000001436.1"/>
</dbReference>
<dbReference type="GeneID" id="102691023"/>
<dbReference type="InParanoid" id="W5LZV5"/>
<reference evidence="1" key="2">
    <citation type="submission" date="2025-08" db="UniProtKB">
        <authorList>
            <consortium name="Ensembl"/>
        </authorList>
    </citation>
    <scope>IDENTIFICATION</scope>
</reference>
<evidence type="ECO:0000313" key="1">
    <source>
        <dbReference type="Ensembl" id="ENSLOCP00000001662.1"/>
    </source>
</evidence>
<dbReference type="SUPFAM" id="SSF48371">
    <property type="entry name" value="ARM repeat"/>
    <property type="match status" value="1"/>
</dbReference>
<dbReference type="STRING" id="7918.ENSLOCP00000001662"/>
<sequence length="907" mass="102224">MSQVTLLEEITQWSVEICQQELRSVLPKLLSIYHHTADWDEYIRVLKILTQMFLPHLSLTELEGEFFSKVLPKVVKMFNDLTEEISNQVGELSSQNIELRVLLRNILQIMVQVLEALSGCVRHICSFEENLASFDSIRSLPSCILKILKNTFQHCKESETAYQGRLSLVADLLQALFKEAYSLQKGFMELLDRISLGNSATEEEVSDMVTVIHSLLDICSVISNLDLAMHANTWKFIVKQSVKYQVLLEDQLRHSDIVSSLCDDVLASFHSCMELAEQMKQSGVQESSQSAECKFFQKTAKICRFFANTLVHYIKEFQPFLSKSCGQFHRLYLQIYSKFPPSLSSPVISERHCNEISNVLVPMDPFITQLLPFRPFAEAVLAEEQQSCPELCLPQCLLLVNILGKLPSLPEDVLDLWCQGSQFPEETPRLSVFQALFLSFQRCSLERAIPILLPGVMMNGQAQSKVTLYQHVCIQLSACIASLPPAHFSQLEHSLLGALLSSDVQTALLATDVWCFLARFGTAELCQHHGMIIAHLIKSCPGDCYQLSHLALLLRRMIFLMTPNHQVQFISKFSPKEAENLTLWQHVLLKALSLDVRKQVEEDIMKSATAVCASWMEEGCKLGQLEKVNTALSAMLSVRQGSGQVLESEAEQSVSRLVTQLWPRISVKQVLTQPALQCTLRPLLCLSATAVQCIDHQVICQALTCLTSLLPLKCPDDIVLAALDLLASLGRLFIPPEIQSQVLPKLSSLFSSLLAEGSWLLHQCTLEAFAQFAEVTNHEHVIPESLASEETKNKVVKFLSKAVHLEENKEERLERLKSERCVIERHRHRLETGAVEVTGDAEPCPKRPRQETCEEEQYEMVLQTAENALKTLQSLTEQTPPPQWVAARLQSLQTQITHINQVKLKGT</sequence>
<dbReference type="Proteomes" id="UP000018468">
    <property type="component" value="Linkage group LG10"/>
</dbReference>
<name>W5LZV5_LEPOC</name>
<reference evidence="2" key="1">
    <citation type="submission" date="2011-12" db="EMBL/GenBank/DDBJ databases">
        <title>The Draft Genome of Lepisosteus oculatus.</title>
        <authorList>
            <consortium name="The Broad Institute Genome Assembly &amp; Analysis Group"/>
            <consortium name="Computational R&amp;D Group"/>
            <consortium name="and Sequencing Platform"/>
            <person name="Di Palma F."/>
            <person name="Alfoldi J."/>
            <person name="Johnson J."/>
            <person name="Berlin A."/>
            <person name="Gnerre S."/>
            <person name="Jaffe D."/>
            <person name="MacCallum I."/>
            <person name="Young S."/>
            <person name="Walker B.J."/>
            <person name="Lander E.S."/>
            <person name="Lindblad-Toh K."/>
        </authorList>
    </citation>
    <scope>NUCLEOTIDE SEQUENCE [LARGE SCALE GENOMIC DNA]</scope>
</reference>
<evidence type="ECO:0000313" key="2">
    <source>
        <dbReference type="Proteomes" id="UP000018468"/>
    </source>
</evidence>
<dbReference type="OMA" id="PCVQQTF"/>
<accession>W5LZV5</accession>